<evidence type="ECO:0000313" key="5">
    <source>
        <dbReference type="Proteomes" id="UP001229081"/>
    </source>
</evidence>
<dbReference type="Proteomes" id="UP001229081">
    <property type="component" value="Unassembled WGS sequence"/>
</dbReference>
<name>A0AAJ1VZL0_9MYCO</name>
<reference evidence="2" key="2">
    <citation type="submission" date="2020-02" db="EMBL/GenBank/DDBJ databases">
        <authorList>
            <person name="Matsumoto Y."/>
            <person name="Kinjo T."/>
            <person name="Motooka D."/>
            <person name="Nabeya D."/>
            <person name="Jung N."/>
            <person name="Uechi K."/>
            <person name="Horii T."/>
            <person name="Iida T."/>
            <person name="Fujita J."/>
            <person name="Nakamura S."/>
        </authorList>
    </citation>
    <scope>NUCLEOTIDE SEQUENCE</scope>
    <source>
        <strain evidence="2">JCM 18565</strain>
    </source>
</reference>
<dbReference type="EMBL" id="JAUFSA010000001">
    <property type="protein sequence ID" value="MDP7734000.1"/>
    <property type="molecule type" value="Genomic_DNA"/>
</dbReference>
<dbReference type="Proteomes" id="UP000465240">
    <property type="component" value="Unassembled WGS sequence"/>
</dbReference>
<evidence type="ECO:0000313" key="3">
    <source>
        <dbReference type="EMBL" id="MDP7734000.1"/>
    </source>
</evidence>
<sequence length="60" mass="6327">MSTITEKPATTGISPLTGPRRAGGDSHEDLSFRLRALQRWESEGGAVHSVDEISAGGYLG</sequence>
<comment type="caution">
    <text evidence="3">The sequence shown here is derived from an EMBL/GenBank/DDBJ whole genome shotgun (WGS) entry which is preliminary data.</text>
</comment>
<dbReference type="RefSeq" id="WP_133450068.1">
    <property type="nucleotide sequence ID" value="NZ_BLKX01000001.1"/>
</dbReference>
<keyword evidence="4" id="KW-1185">Reference proteome</keyword>
<evidence type="ECO:0000313" key="2">
    <source>
        <dbReference type="EMBL" id="GFG80261.1"/>
    </source>
</evidence>
<proteinExistence type="predicted"/>
<organism evidence="3 5">
    <name type="scientific">Mycobacterium paragordonae</name>
    <dbReference type="NCBI Taxonomy" id="1389713"/>
    <lineage>
        <taxon>Bacteria</taxon>
        <taxon>Bacillati</taxon>
        <taxon>Actinomycetota</taxon>
        <taxon>Actinomycetes</taxon>
        <taxon>Mycobacteriales</taxon>
        <taxon>Mycobacteriaceae</taxon>
        <taxon>Mycobacterium</taxon>
    </lineage>
</organism>
<reference evidence="3" key="3">
    <citation type="submission" date="2023-06" db="EMBL/GenBank/DDBJ databases">
        <title>Identification of two novel mycobacterium reveal diversities and complexities of Mycobacterium gordonae clade.</title>
        <authorList>
            <person name="Matsumoto Y."/>
            <person name="Nakamura S."/>
            <person name="Motooka D."/>
            <person name="Fukushima K."/>
        </authorList>
    </citation>
    <scope>NUCLEOTIDE SEQUENCE</scope>
    <source>
        <strain evidence="3">TY812</strain>
    </source>
</reference>
<reference evidence="2 4" key="1">
    <citation type="journal article" date="2019" name="Emerg. Microbes Infect.">
        <title>Comprehensive subspecies identification of 175 nontuberculous mycobacteria species based on 7547 genomic profiles.</title>
        <authorList>
            <person name="Matsumoto Y."/>
            <person name="Kinjo T."/>
            <person name="Motooka D."/>
            <person name="Nabeya D."/>
            <person name="Jung N."/>
            <person name="Uechi K."/>
            <person name="Horii T."/>
            <person name="Iida T."/>
            <person name="Fujita J."/>
            <person name="Nakamura S."/>
        </authorList>
    </citation>
    <scope>NUCLEOTIDE SEQUENCE [LARGE SCALE GENOMIC DNA]</scope>
    <source>
        <strain evidence="2 4">JCM 18565</strain>
    </source>
</reference>
<feature type="region of interest" description="Disordered" evidence="1">
    <location>
        <begin position="1"/>
        <end position="27"/>
    </location>
</feature>
<accession>A0AAJ1VZL0</accession>
<evidence type="ECO:0000256" key="1">
    <source>
        <dbReference type="SAM" id="MobiDB-lite"/>
    </source>
</evidence>
<protein>
    <submittedName>
        <fullName evidence="3">Uncharacterized protein</fullName>
    </submittedName>
</protein>
<gene>
    <name evidence="2" type="ORF">MPRG_35370</name>
    <name evidence="3" type="ORF">QXL92_04450</name>
</gene>
<dbReference type="EMBL" id="BLKX01000001">
    <property type="protein sequence ID" value="GFG80261.1"/>
    <property type="molecule type" value="Genomic_DNA"/>
</dbReference>
<dbReference type="AlphaFoldDB" id="A0AAJ1VZL0"/>
<evidence type="ECO:0000313" key="4">
    <source>
        <dbReference type="Proteomes" id="UP000465240"/>
    </source>
</evidence>